<gene>
    <name evidence="2" type="ORF">D3875_04240</name>
</gene>
<dbReference type="RefSeq" id="WP_119761479.1">
    <property type="nucleotide sequence ID" value="NZ_QYUJ01000010.1"/>
</dbReference>
<comment type="caution">
    <text evidence="2">The sequence shown here is derived from an EMBL/GenBank/DDBJ whole genome shotgun (WGS) entry which is preliminary data.</text>
</comment>
<feature type="chain" id="PRO_5019011652" description="Fimbrial biogenesis outer membrane usher protein" evidence="1">
    <location>
        <begin position="29"/>
        <end position="726"/>
    </location>
</feature>
<protein>
    <recommendedName>
        <fullName evidence="4">Fimbrial biogenesis outer membrane usher protein</fullName>
    </recommendedName>
</protein>
<keyword evidence="3" id="KW-1185">Reference proteome</keyword>
<feature type="signal peptide" evidence="1">
    <location>
        <begin position="1"/>
        <end position="28"/>
    </location>
</feature>
<accession>A0A418VEG2</accession>
<evidence type="ECO:0008006" key="4">
    <source>
        <dbReference type="Google" id="ProtNLM"/>
    </source>
</evidence>
<evidence type="ECO:0000313" key="2">
    <source>
        <dbReference type="EMBL" id="RJF74496.1"/>
    </source>
</evidence>
<evidence type="ECO:0000313" key="3">
    <source>
        <dbReference type="Proteomes" id="UP000286287"/>
    </source>
</evidence>
<evidence type="ECO:0000256" key="1">
    <source>
        <dbReference type="SAM" id="SignalP"/>
    </source>
</evidence>
<dbReference type="AlphaFoldDB" id="A0A418VEG2"/>
<name>A0A418VEG2_9DEIO</name>
<reference evidence="2 3" key="1">
    <citation type="submission" date="2018-09" db="EMBL/GenBank/DDBJ databases">
        <authorList>
            <person name="Zhu H."/>
        </authorList>
    </citation>
    <scope>NUCLEOTIDE SEQUENCE [LARGE SCALE GENOMIC DNA]</scope>
    <source>
        <strain evidence="2 3">K2S05-167</strain>
    </source>
</reference>
<keyword evidence="1" id="KW-0732">Signal</keyword>
<proteinExistence type="predicted"/>
<dbReference type="OrthoDB" id="54630at2"/>
<dbReference type="Proteomes" id="UP000286287">
    <property type="component" value="Unassembled WGS sequence"/>
</dbReference>
<sequence>MSPEVRPRTRPLAALLSTLWLSWPGASAQVSSLPPVSSALCGIEENLAEVQVAGVSRGTYSLRQDSASGAFWLERRALQPGEEAYGAGQVVCDGLTLTRLQDALRATFDPQAQLLSFEPQLGLLPTQHLAVGLPIPPSAENLPVYALDYSLLGVRQGASAEQAGRLQGTYANGPLSVQAGLAAWRSAQGLQLQPSAVVRYQPSARGFVQAGLGLGALLGTRHTLLNGVQGRLTGPNLRYLPDFAVELPLPAQVTLYSGGVLLGQWKLGAGHLHVGPVPLLNNRGSVLAVVADAGGQREVSREYEFPAALLPAQGFSVGAEGGWTAAGAYSAAVAAYGLTPGLTLDAGWELLDRQQNAEFSVTAATLRQTWRAGLSYNRYDVDGLAARLDYRASLRRLQWGLGATVPVQEPQQYRAAAWLGYDFDRYATSLTLGYDPTQAGWYGRATLDAQLNPHLRLGVAGQLTPRSSQVQLRLGYTLTERFSAQVGLLSTPDGPAASLAASYRPSPSSAVQALYTGEVLYGQYHQNSGGMQLDLGASSSGQLSGSVQGSLVYAGGRLYPSAAQSDEQYVLVQTGVAQMRLYAGGLYKGTTDQRGELVFSVPRGQAVDLRVDLKHLPIEVSVQQPFVMVGGSASRAVRLDWRSNFQRLRFVSFSSAAGEDASYARLELTSGETYDLDAFGTGLLPAWPQPENGTLRLEGGQACPVLIAPEAQAVACSASASPTPSK</sequence>
<organism evidence="2 3">
    <name type="scientific">Deinococcus cavernae</name>
    <dbReference type="NCBI Taxonomy" id="2320857"/>
    <lineage>
        <taxon>Bacteria</taxon>
        <taxon>Thermotogati</taxon>
        <taxon>Deinococcota</taxon>
        <taxon>Deinococci</taxon>
        <taxon>Deinococcales</taxon>
        <taxon>Deinococcaceae</taxon>
        <taxon>Deinococcus</taxon>
    </lineage>
</organism>
<dbReference type="EMBL" id="QYUJ01000010">
    <property type="protein sequence ID" value="RJF74496.1"/>
    <property type="molecule type" value="Genomic_DNA"/>
</dbReference>